<feature type="domain" description="Gfo/Idh/MocA-like oxidoreductase N-terminal" evidence="6">
    <location>
        <begin position="10"/>
        <end position="136"/>
    </location>
</feature>
<evidence type="ECO:0000256" key="4">
    <source>
        <dbReference type="ARBA" id="ARBA00042988"/>
    </source>
</evidence>
<dbReference type="Proteomes" id="UP000018144">
    <property type="component" value="Unassembled WGS sequence"/>
</dbReference>
<dbReference type="OMA" id="HMSLYHL"/>
<evidence type="ECO:0000256" key="5">
    <source>
        <dbReference type="ARBA" id="ARBA00049233"/>
    </source>
</evidence>
<dbReference type="PANTHER" id="PTHR22604">
    <property type="entry name" value="OXIDOREDUCTASES"/>
    <property type="match status" value="1"/>
</dbReference>
<dbReference type="GO" id="GO:0047837">
    <property type="term" value="F:D-xylose 1-dehydrogenase (NADP+) activity"/>
    <property type="evidence" value="ECO:0007669"/>
    <property type="project" value="UniProtKB-EC"/>
</dbReference>
<dbReference type="Gene3D" id="3.30.360.10">
    <property type="entry name" value="Dihydrodipicolinate Reductase, domain 2"/>
    <property type="match status" value="1"/>
</dbReference>
<evidence type="ECO:0000256" key="1">
    <source>
        <dbReference type="ARBA" id="ARBA00010928"/>
    </source>
</evidence>
<dbReference type="GO" id="GO:0000166">
    <property type="term" value="F:nucleotide binding"/>
    <property type="evidence" value="ECO:0007669"/>
    <property type="project" value="InterPro"/>
</dbReference>
<evidence type="ECO:0000313" key="9">
    <source>
        <dbReference type="Proteomes" id="UP000018144"/>
    </source>
</evidence>
<dbReference type="Pfam" id="PF22725">
    <property type="entry name" value="GFO_IDH_MocA_C3"/>
    <property type="match status" value="1"/>
</dbReference>
<dbReference type="InterPro" id="IPR036291">
    <property type="entry name" value="NAD(P)-bd_dom_sf"/>
</dbReference>
<dbReference type="EMBL" id="HF935541">
    <property type="protein sequence ID" value="CCX31137.1"/>
    <property type="molecule type" value="Genomic_DNA"/>
</dbReference>
<gene>
    <name evidence="8" type="ORF">PCON_10027</name>
</gene>
<dbReference type="OrthoDB" id="2129491at2759"/>
<name>U4LHY1_PYROM</name>
<dbReference type="Pfam" id="PF01408">
    <property type="entry name" value="GFO_IDH_MocA"/>
    <property type="match status" value="1"/>
</dbReference>
<feature type="domain" description="GFO/IDH/MocA-like oxidoreductase" evidence="7">
    <location>
        <begin position="149"/>
        <end position="280"/>
    </location>
</feature>
<proteinExistence type="inferred from homology"/>
<dbReference type="EC" id="1.1.1.179" evidence="3"/>
<dbReference type="AlphaFoldDB" id="U4LHY1"/>
<dbReference type="InterPro" id="IPR000683">
    <property type="entry name" value="Gfo/Idh/MocA-like_OxRdtase_N"/>
</dbReference>
<accession>U4LHY1</accession>
<evidence type="ECO:0000259" key="7">
    <source>
        <dbReference type="Pfam" id="PF22725"/>
    </source>
</evidence>
<dbReference type="InterPro" id="IPR050984">
    <property type="entry name" value="Gfo/Idh/MocA_domain"/>
</dbReference>
<organism evidence="8 9">
    <name type="scientific">Pyronema omphalodes (strain CBS 100304)</name>
    <name type="common">Pyronema confluens</name>
    <dbReference type="NCBI Taxonomy" id="1076935"/>
    <lineage>
        <taxon>Eukaryota</taxon>
        <taxon>Fungi</taxon>
        <taxon>Dikarya</taxon>
        <taxon>Ascomycota</taxon>
        <taxon>Pezizomycotina</taxon>
        <taxon>Pezizomycetes</taxon>
        <taxon>Pezizales</taxon>
        <taxon>Pyronemataceae</taxon>
        <taxon>Pyronema</taxon>
    </lineage>
</organism>
<dbReference type="SUPFAM" id="SSF51735">
    <property type="entry name" value="NAD(P)-binding Rossmann-fold domains"/>
    <property type="match status" value="1"/>
</dbReference>
<dbReference type="eggNOG" id="KOG2741">
    <property type="taxonomic scope" value="Eukaryota"/>
</dbReference>
<dbReference type="SUPFAM" id="SSF55347">
    <property type="entry name" value="Glyceraldehyde-3-phosphate dehydrogenase-like, C-terminal domain"/>
    <property type="match status" value="1"/>
</dbReference>
<dbReference type="PANTHER" id="PTHR22604:SF115">
    <property type="entry name" value="DIHYDRODIOL DEHYDROGENASE, PUTATIVE (AFU_ORTHOLOGUE AFUA_1G07520)-RELATED"/>
    <property type="match status" value="1"/>
</dbReference>
<comment type="similarity">
    <text evidence="1">Belongs to the Gfo/Idh/MocA family.</text>
</comment>
<evidence type="ECO:0000256" key="3">
    <source>
        <dbReference type="ARBA" id="ARBA00038984"/>
    </source>
</evidence>
<dbReference type="STRING" id="1076935.U4LHY1"/>
<evidence type="ECO:0000313" key="8">
    <source>
        <dbReference type="EMBL" id="CCX31137.1"/>
    </source>
</evidence>
<evidence type="ECO:0000259" key="6">
    <source>
        <dbReference type="Pfam" id="PF01408"/>
    </source>
</evidence>
<reference evidence="8 9" key="1">
    <citation type="journal article" date="2013" name="PLoS Genet.">
        <title>The genome and development-dependent transcriptomes of Pyronema confluens: a window into fungal evolution.</title>
        <authorList>
            <person name="Traeger S."/>
            <person name="Altegoer F."/>
            <person name="Freitag M."/>
            <person name="Gabaldon T."/>
            <person name="Kempken F."/>
            <person name="Kumar A."/>
            <person name="Marcet-Houben M."/>
            <person name="Poggeler S."/>
            <person name="Stajich J.E."/>
            <person name="Nowrousian M."/>
        </authorList>
    </citation>
    <scope>NUCLEOTIDE SEQUENCE [LARGE SCALE GENOMIC DNA]</scope>
    <source>
        <strain evidence="9">CBS 100304</strain>
        <tissue evidence="8">Vegetative mycelium</tissue>
    </source>
</reference>
<protein>
    <recommendedName>
        <fullName evidence="3">D-xylose 1-dehydrogenase (NADP(+), D-xylono-1,5-lactone-forming)</fullName>
        <ecNumber evidence="3">1.1.1.179</ecNumber>
    </recommendedName>
    <alternativeName>
        <fullName evidence="4">D-xylose-NADP dehydrogenase</fullName>
    </alternativeName>
</protein>
<evidence type="ECO:0000256" key="2">
    <source>
        <dbReference type="ARBA" id="ARBA00023002"/>
    </source>
</evidence>
<dbReference type="Gene3D" id="3.40.50.720">
    <property type="entry name" value="NAD(P)-binding Rossmann-like Domain"/>
    <property type="match status" value="1"/>
</dbReference>
<keyword evidence="2" id="KW-0560">Oxidoreductase</keyword>
<dbReference type="InterPro" id="IPR055170">
    <property type="entry name" value="GFO_IDH_MocA-like_dom"/>
</dbReference>
<sequence>MATLLPFECRWGIMATGWIASEFAKDLLAPPSTRNVSDITHRLVAAASSSSLARASDFLSLLPCHAARAYGSYAALVSDPEVDVIYIATPHSHHFANAMLALKAGKNVLCEKPFTVNAPQLEILMKEAKKRGLFLMEAVWTRCFPVSIEIRRLLKEGEIGVVKRTEARLDFCHEPLGEKYPGGEHRMVNPKLAGGALLDLGVYALTWVFQTLYHDLPEEEKERSEPKTMGVMQMYPETGVDADNVVVLQFPHATGVASSSIFVSGDNAPSARFLGTEGEIQVIGPAYRPEGYCVIRPGKEEKIVPCQIPGKGMFWEADEVARCIRDGKLESEIVPLNESLVIMRVMDTVRRQNRLRYPEEIETTVYDEEREDVLEILSGSAE</sequence>
<comment type="catalytic activity">
    <reaction evidence="5">
        <text>D-xylose + NADP(+) = D-xylono-1,5-lactone + NADPH + H(+)</text>
        <dbReference type="Rhea" id="RHEA:22000"/>
        <dbReference type="ChEBI" id="CHEBI:15378"/>
        <dbReference type="ChEBI" id="CHEBI:15867"/>
        <dbReference type="ChEBI" id="CHEBI:53455"/>
        <dbReference type="ChEBI" id="CHEBI:57783"/>
        <dbReference type="ChEBI" id="CHEBI:58349"/>
        <dbReference type="EC" id="1.1.1.179"/>
    </reaction>
</comment>
<keyword evidence="9" id="KW-1185">Reference proteome</keyword>